<dbReference type="Proteomes" id="UP001378242">
    <property type="component" value="Unassembled WGS sequence"/>
</dbReference>
<feature type="domain" description="Alpha/beta hydrolase fold-3" evidence="5">
    <location>
        <begin position="117"/>
        <end position="318"/>
    </location>
</feature>
<keyword evidence="2 6" id="KW-0378">Hydrolase</keyword>
<dbReference type="InterPro" id="IPR033140">
    <property type="entry name" value="Lipase_GDXG_put_SER_AS"/>
</dbReference>
<dbReference type="SUPFAM" id="SSF53474">
    <property type="entry name" value="alpha/beta-Hydrolases"/>
    <property type="match status" value="1"/>
</dbReference>
<gene>
    <name evidence="6" type="ORF">V6243_07840</name>
</gene>
<evidence type="ECO:0000256" key="1">
    <source>
        <dbReference type="ARBA" id="ARBA00010515"/>
    </source>
</evidence>
<dbReference type="PANTHER" id="PTHR48081:SF8">
    <property type="entry name" value="ALPHA_BETA HYDROLASE FOLD-3 DOMAIN-CONTAINING PROTEIN-RELATED"/>
    <property type="match status" value="1"/>
</dbReference>
<dbReference type="Gene3D" id="3.40.50.1820">
    <property type="entry name" value="alpha/beta hydrolase"/>
    <property type="match status" value="1"/>
</dbReference>
<evidence type="ECO:0000313" key="7">
    <source>
        <dbReference type="Proteomes" id="UP001378242"/>
    </source>
</evidence>
<dbReference type="RefSeq" id="WP_341542308.1">
    <property type="nucleotide sequence ID" value="NZ_JBAKAP010000006.1"/>
</dbReference>
<evidence type="ECO:0000256" key="3">
    <source>
        <dbReference type="PROSITE-ProRule" id="PRU10038"/>
    </source>
</evidence>
<feature type="region of interest" description="Disordered" evidence="4">
    <location>
        <begin position="1"/>
        <end position="34"/>
    </location>
</feature>
<evidence type="ECO:0000259" key="5">
    <source>
        <dbReference type="Pfam" id="PF07859"/>
    </source>
</evidence>
<dbReference type="InterPro" id="IPR002168">
    <property type="entry name" value="Lipase_GDXG_HIS_AS"/>
</dbReference>
<dbReference type="InterPro" id="IPR029058">
    <property type="entry name" value="AB_hydrolase_fold"/>
</dbReference>
<accession>A0ABU9GE48</accession>
<comment type="similarity">
    <text evidence="1">Belongs to the 'GDXG' lipolytic enzyme family.</text>
</comment>
<dbReference type="GO" id="GO:0016787">
    <property type="term" value="F:hydrolase activity"/>
    <property type="evidence" value="ECO:0007669"/>
    <property type="project" value="UniProtKB-KW"/>
</dbReference>
<proteinExistence type="inferred from homology"/>
<reference evidence="6 7" key="1">
    <citation type="submission" date="2024-02" db="EMBL/GenBank/DDBJ databases">
        <title>Bacteria isolated from the canopy kelp, Nereocystis luetkeana.</title>
        <authorList>
            <person name="Pfister C.A."/>
            <person name="Younker I.T."/>
            <person name="Light S.H."/>
        </authorList>
    </citation>
    <scope>NUCLEOTIDE SEQUENCE [LARGE SCALE GENOMIC DNA]</scope>
    <source>
        <strain evidence="6 7">TI.5.07</strain>
    </source>
</reference>
<organism evidence="6 7">
    <name type="scientific">Cobetia marina</name>
    <name type="common">Deleya marina</name>
    <dbReference type="NCBI Taxonomy" id="28258"/>
    <lineage>
        <taxon>Bacteria</taxon>
        <taxon>Pseudomonadati</taxon>
        <taxon>Pseudomonadota</taxon>
        <taxon>Gammaproteobacteria</taxon>
        <taxon>Oceanospirillales</taxon>
        <taxon>Halomonadaceae</taxon>
        <taxon>Cobetia</taxon>
    </lineage>
</organism>
<evidence type="ECO:0000313" key="6">
    <source>
        <dbReference type="EMBL" id="MEL0616744.1"/>
    </source>
</evidence>
<evidence type="ECO:0000256" key="2">
    <source>
        <dbReference type="ARBA" id="ARBA00022801"/>
    </source>
</evidence>
<feature type="active site" evidence="3">
    <location>
        <position position="190"/>
    </location>
</feature>
<evidence type="ECO:0000256" key="4">
    <source>
        <dbReference type="SAM" id="MobiDB-lite"/>
    </source>
</evidence>
<dbReference type="PANTHER" id="PTHR48081">
    <property type="entry name" value="AB HYDROLASE SUPERFAMILY PROTEIN C4A8.06C"/>
    <property type="match status" value="1"/>
</dbReference>
<keyword evidence="7" id="KW-1185">Reference proteome</keyword>
<dbReference type="EMBL" id="JBAKAP010000006">
    <property type="protein sequence ID" value="MEL0616744.1"/>
    <property type="molecule type" value="Genomic_DNA"/>
</dbReference>
<protein>
    <submittedName>
        <fullName evidence="6">Alpha/beta hydrolase</fullName>
    </submittedName>
</protein>
<dbReference type="PROSITE" id="PS01173">
    <property type="entry name" value="LIPASE_GDXG_HIS"/>
    <property type="match status" value="1"/>
</dbReference>
<dbReference type="InterPro" id="IPR050300">
    <property type="entry name" value="GDXG_lipolytic_enzyme"/>
</dbReference>
<sequence length="343" mass="36220">MSSQSPSHDAPSSAPSSSASIAHPAPHAQGSLQNHDDAHAGLEQVIAHLERLKAFTARTGNDLGAKRTLLEGYFAADASILDTGVTPRLEMLPGGNGERLCEVLPAPDGAPTPARRLLYVHGGSWIAGSPAGHRPLASRLGRTARAETYTLDYRLAPEAPFPAGLEDVLAAWHWLCREFPDDHLLLAGDSAGGNLTLSTLNALKSAGERLPDAVIAFSPATDLSWGSASLSRKAEVDPILDPNLLPFVSMAYVQDGTDMSDPRISPLEGNLFDLPPTLIQCGEAEILLDDSRRYAAQAQDCGSPVTLSLWPDMPHVFVGFAPLLSAANAALKEAGDFLDTTLA</sequence>
<name>A0ABU9GE48_COBMA</name>
<dbReference type="PROSITE" id="PS01174">
    <property type="entry name" value="LIPASE_GDXG_SER"/>
    <property type="match status" value="1"/>
</dbReference>
<dbReference type="InterPro" id="IPR013094">
    <property type="entry name" value="AB_hydrolase_3"/>
</dbReference>
<feature type="compositionally biased region" description="Low complexity" evidence="4">
    <location>
        <begin position="1"/>
        <end position="28"/>
    </location>
</feature>
<dbReference type="Pfam" id="PF07859">
    <property type="entry name" value="Abhydrolase_3"/>
    <property type="match status" value="1"/>
</dbReference>
<comment type="caution">
    <text evidence="6">The sequence shown here is derived from an EMBL/GenBank/DDBJ whole genome shotgun (WGS) entry which is preliminary data.</text>
</comment>